<reference evidence="1" key="1">
    <citation type="submission" date="2021-02" db="EMBL/GenBank/DDBJ databases">
        <authorList>
            <person name="Dougan E. K."/>
            <person name="Rhodes N."/>
            <person name="Thang M."/>
            <person name="Chan C."/>
        </authorList>
    </citation>
    <scope>NUCLEOTIDE SEQUENCE</scope>
</reference>
<dbReference type="AlphaFoldDB" id="A0A813A2J7"/>
<evidence type="ECO:0000313" key="2">
    <source>
        <dbReference type="Proteomes" id="UP000601435"/>
    </source>
</evidence>
<evidence type="ECO:0000313" key="1">
    <source>
        <dbReference type="EMBL" id="CAE7852273.1"/>
    </source>
</evidence>
<dbReference type="EMBL" id="CAJNJA010053995">
    <property type="protein sequence ID" value="CAE7852273.1"/>
    <property type="molecule type" value="Genomic_DNA"/>
</dbReference>
<gene>
    <name evidence="1" type="ORF">SNEC2469_LOCUS26485</name>
</gene>
<accession>A0A813A2J7</accession>
<organism evidence="1 2">
    <name type="scientific">Symbiodinium necroappetens</name>
    <dbReference type="NCBI Taxonomy" id="1628268"/>
    <lineage>
        <taxon>Eukaryota</taxon>
        <taxon>Sar</taxon>
        <taxon>Alveolata</taxon>
        <taxon>Dinophyceae</taxon>
        <taxon>Suessiales</taxon>
        <taxon>Symbiodiniaceae</taxon>
        <taxon>Symbiodinium</taxon>
    </lineage>
</organism>
<dbReference type="Proteomes" id="UP000601435">
    <property type="component" value="Unassembled WGS sequence"/>
</dbReference>
<proteinExistence type="predicted"/>
<dbReference type="OrthoDB" id="448253at2759"/>
<name>A0A813A2J7_9DINO</name>
<comment type="caution">
    <text evidence="1">The sequence shown here is derived from an EMBL/GenBank/DDBJ whole genome shotgun (WGS) entry which is preliminary data.</text>
</comment>
<protein>
    <submittedName>
        <fullName evidence="1">Uncharacterized protein</fullName>
    </submittedName>
</protein>
<sequence length="245" mass="27477">MKKSFEELPAGNNRGTRPFILRRGKNVMKNLFKEESLRTEVQSGIEKLKENLQGENQTKMQVSFLQPLASKVRQEILSLIPGETDWPFWNEKMLSEENGLDASQCEDARVFMGSCFVAGQKLGHIHRGVELGCVSSMRVQVEGVRLLIVARITEVVDALQAEVADGTSVTISDMVDWLLRLDECPPATKMPSLVAGVVRVGDIIYLPAGYILVDKACVEDNVCLKLFCVRVLLVCCFEFWLIWLV</sequence>
<keyword evidence="2" id="KW-1185">Reference proteome</keyword>